<dbReference type="Proteomes" id="UP001303046">
    <property type="component" value="Unassembled WGS sequence"/>
</dbReference>
<feature type="region of interest" description="Disordered" evidence="1">
    <location>
        <begin position="63"/>
        <end position="114"/>
    </location>
</feature>
<reference evidence="2 3" key="1">
    <citation type="submission" date="2023-08" db="EMBL/GenBank/DDBJ databases">
        <title>A Necator americanus chromosomal reference genome.</title>
        <authorList>
            <person name="Ilik V."/>
            <person name="Petrzelkova K.J."/>
            <person name="Pardy F."/>
            <person name="Fuh T."/>
            <person name="Niatou-Singa F.S."/>
            <person name="Gouil Q."/>
            <person name="Baker L."/>
            <person name="Ritchie M.E."/>
            <person name="Jex A.R."/>
            <person name="Gazzola D."/>
            <person name="Li H."/>
            <person name="Toshio Fujiwara R."/>
            <person name="Zhan B."/>
            <person name="Aroian R.V."/>
            <person name="Pafco B."/>
            <person name="Schwarz E.M."/>
        </authorList>
    </citation>
    <scope>NUCLEOTIDE SEQUENCE [LARGE SCALE GENOMIC DNA]</scope>
    <source>
        <strain evidence="2 3">Aroian</strain>
        <tissue evidence="2">Whole animal</tissue>
    </source>
</reference>
<protein>
    <recommendedName>
        <fullName evidence="4">SH2 domain protein</fullName>
    </recommendedName>
</protein>
<proteinExistence type="predicted"/>
<feature type="compositionally biased region" description="Basic residues" evidence="1">
    <location>
        <begin position="161"/>
        <end position="170"/>
    </location>
</feature>
<feature type="compositionally biased region" description="Basic residues" evidence="1">
    <location>
        <begin position="70"/>
        <end position="94"/>
    </location>
</feature>
<feature type="compositionally biased region" description="Basic and acidic residues" evidence="1">
    <location>
        <begin position="171"/>
        <end position="193"/>
    </location>
</feature>
<sequence length="319" mass="37308">MPSPRNSKILECCLHGRICRAGLQQAAEKAEDEEYVNLMEPKEQKKKTRKEEAIDRLAKQLVHVEEHAERRRKRREERSKRRQKREKEKQRKKKTAEEWSIGSSKSYKQVEENVESQNEINGKVEVANTSLLDSSEVASDSSKAYQEAPLQRNAGDGTLDKRRKGNKKKKVENEKEGPNDVELRNFQKGDTETNRGSYEGIAKSIYVGICNFSKAEGLVEKRGDFKLYHELLHHPLIDELDPELHLLLVYKTANGSYRHYPVRTRVVNDSTYFFVDTGEKKPLHHISLDHLVRYYQIHAQRHPDRQEYADPFPWWEVKT</sequence>
<dbReference type="EMBL" id="JAVFWL010000001">
    <property type="protein sequence ID" value="KAK6730331.1"/>
    <property type="molecule type" value="Genomic_DNA"/>
</dbReference>
<accession>A0ABR1BZ67</accession>
<evidence type="ECO:0000313" key="2">
    <source>
        <dbReference type="EMBL" id="KAK6730331.1"/>
    </source>
</evidence>
<evidence type="ECO:0000313" key="3">
    <source>
        <dbReference type="Proteomes" id="UP001303046"/>
    </source>
</evidence>
<organism evidence="2 3">
    <name type="scientific">Necator americanus</name>
    <name type="common">Human hookworm</name>
    <dbReference type="NCBI Taxonomy" id="51031"/>
    <lineage>
        <taxon>Eukaryota</taxon>
        <taxon>Metazoa</taxon>
        <taxon>Ecdysozoa</taxon>
        <taxon>Nematoda</taxon>
        <taxon>Chromadorea</taxon>
        <taxon>Rhabditida</taxon>
        <taxon>Rhabditina</taxon>
        <taxon>Rhabditomorpha</taxon>
        <taxon>Strongyloidea</taxon>
        <taxon>Ancylostomatidae</taxon>
        <taxon>Bunostominae</taxon>
        <taxon>Necator</taxon>
    </lineage>
</organism>
<dbReference type="PANTHER" id="PTHR31128">
    <property type="entry name" value="PROTEIN CBR-CLEC-135-RELATED"/>
    <property type="match status" value="1"/>
</dbReference>
<comment type="caution">
    <text evidence="2">The sequence shown here is derived from an EMBL/GenBank/DDBJ whole genome shotgun (WGS) entry which is preliminary data.</text>
</comment>
<keyword evidence="3" id="KW-1185">Reference proteome</keyword>
<gene>
    <name evidence="2" type="primary">Necator_chrI.g3167</name>
    <name evidence="2" type="ORF">RB195_007038</name>
</gene>
<feature type="region of interest" description="Disordered" evidence="1">
    <location>
        <begin position="134"/>
        <end position="194"/>
    </location>
</feature>
<evidence type="ECO:0000256" key="1">
    <source>
        <dbReference type="SAM" id="MobiDB-lite"/>
    </source>
</evidence>
<name>A0ABR1BZ67_NECAM</name>
<dbReference type="PANTHER" id="PTHR31128:SF9">
    <property type="entry name" value="DUF3444 DOMAIN-CONTAINING PROTEIN-RELATED"/>
    <property type="match status" value="1"/>
</dbReference>
<evidence type="ECO:0008006" key="4">
    <source>
        <dbReference type="Google" id="ProtNLM"/>
    </source>
</evidence>
<feature type="compositionally biased region" description="Polar residues" evidence="1">
    <location>
        <begin position="134"/>
        <end position="144"/>
    </location>
</feature>